<evidence type="ECO:0000313" key="2">
    <source>
        <dbReference type="EMBL" id="KAK7242511.1"/>
    </source>
</evidence>
<dbReference type="Gene3D" id="3.40.1500.20">
    <property type="match status" value="1"/>
</dbReference>
<organism evidence="2 3">
    <name type="scientific">Aureococcus anophagefferens</name>
    <name type="common">Harmful bloom alga</name>
    <dbReference type="NCBI Taxonomy" id="44056"/>
    <lineage>
        <taxon>Eukaryota</taxon>
        <taxon>Sar</taxon>
        <taxon>Stramenopiles</taxon>
        <taxon>Ochrophyta</taxon>
        <taxon>Pelagophyceae</taxon>
        <taxon>Pelagomonadales</taxon>
        <taxon>Pelagomonadaceae</taxon>
        <taxon>Aureococcus</taxon>
    </lineage>
</organism>
<dbReference type="SUPFAM" id="SSF53474">
    <property type="entry name" value="alpha/beta-Hydrolases"/>
    <property type="match status" value="1"/>
</dbReference>
<sequence length="787" mass="80780">MGAKHAALLLTLATYATPLSLKAVHREFKVKDASVISKLTYDAARERQPVLIFLSGADVPHEKYAWLAEGLAARGIATCLSSTVASFGPTTCLLSLPYDLSRLASEDAYRAAAPSADGLRCLLDDLAALECDALDLSHVTLGGHSTGGRAALDVVAFGCGDAFPEIRAAVAYGASFVNGPSSPLAPGTCFDFDASRGAGVPLLLLGGERDGVSAALSESRDPSETLRRTFDAAKAGAAPVDLVVLRGANHMSCARPPEPACGAAAADLAPAPGFDAAAFEASFCDLVAAHVLGGDLAAVATDAALRLSTAAAEAPDEDETPAAASTPARYGALEAFVAAAQRAVAKEENIDVDVTLHARFGDYMASKPSVDFDGGRATCRVHAFVEPDWTAFDRPLSTGGDVYTYRREVHAAALAAGPALCLKLKRREAVAGSAEEDAPADGDAAKTVGELALSWALPGVDDCGVVFGDDRELLDDPDGPFGNKGGLYVSSVLCEEDGRIVAPTITTPLEGVPDAFKGHHYMKVLPPPTLRRLVVDRPSDGQKLDADGAWALLEAALDGCVARVTAALDAASADVADDDASWRATAGDLEIAGTIAAWTSDTAAWAVRYANAVPGRSQSAGFNVALSAATDAPHLATYVGVRNGVASLAVDALARADVAARASYRGRFYGSDLARALLARPGVAASPPSADARLRALRSPDAATVTCDAADRGDVLALVAALEEHVDAWLVGLGAAATPSPSDAAGLRARDAATRTMLRDHEADAGRGILGDAVAERLASAMAGPLE</sequence>
<dbReference type="InterPro" id="IPR029058">
    <property type="entry name" value="AB_hydrolase_fold"/>
</dbReference>
<dbReference type="Proteomes" id="UP001363151">
    <property type="component" value="Unassembled WGS sequence"/>
</dbReference>
<comment type="caution">
    <text evidence="2">The sequence shown here is derived from an EMBL/GenBank/DDBJ whole genome shotgun (WGS) entry which is preliminary data.</text>
</comment>
<dbReference type="Gene3D" id="3.40.50.1820">
    <property type="entry name" value="alpha/beta hydrolase"/>
    <property type="match status" value="1"/>
</dbReference>
<feature type="signal peptide" evidence="1">
    <location>
        <begin position="1"/>
        <end position="18"/>
    </location>
</feature>
<feature type="chain" id="PRO_5046262191" description="Peptidase S9 prolyl oligopeptidase catalytic domain-containing protein" evidence="1">
    <location>
        <begin position="19"/>
        <end position="787"/>
    </location>
</feature>
<protein>
    <recommendedName>
        <fullName evidence="4">Peptidase S9 prolyl oligopeptidase catalytic domain-containing protein</fullName>
    </recommendedName>
</protein>
<accession>A0ABR1G2M6</accession>
<keyword evidence="3" id="KW-1185">Reference proteome</keyword>
<evidence type="ECO:0008006" key="4">
    <source>
        <dbReference type="Google" id="ProtNLM"/>
    </source>
</evidence>
<dbReference type="EMBL" id="JBBJCI010000142">
    <property type="protein sequence ID" value="KAK7242511.1"/>
    <property type="molecule type" value="Genomic_DNA"/>
</dbReference>
<proteinExistence type="predicted"/>
<evidence type="ECO:0000313" key="3">
    <source>
        <dbReference type="Proteomes" id="UP001363151"/>
    </source>
</evidence>
<reference evidence="2 3" key="1">
    <citation type="submission" date="2024-03" db="EMBL/GenBank/DDBJ databases">
        <title>Aureococcus anophagefferens CCMP1851 and Kratosvirus quantuckense: Draft genome of a second virus-susceptible host strain in the model system.</title>
        <authorList>
            <person name="Chase E."/>
            <person name="Truchon A.R."/>
            <person name="Schepens W."/>
            <person name="Wilhelm S.W."/>
        </authorList>
    </citation>
    <scope>NUCLEOTIDE SEQUENCE [LARGE SCALE GENOMIC DNA]</scope>
    <source>
        <strain evidence="2 3">CCMP1851</strain>
    </source>
</reference>
<evidence type="ECO:0000256" key="1">
    <source>
        <dbReference type="SAM" id="SignalP"/>
    </source>
</evidence>
<name>A0ABR1G2M6_AURAN</name>
<gene>
    <name evidence="2" type="ORF">SO694_00017235</name>
</gene>
<keyword evidence="1" id="KW-0732">Signal</keyword>